<evidence type="ECO:0008006" key="4">
    <source>
        <dbReference type="Google" id="ProtNLM"/>
    </source>
</evidence>
<keyword evidence="1" id="KW-0732">Signal</keyword>
<evidence type="ECO:0000313" key="2">
    <source>
        <dbReference type="EMBL" id="QJR15122.1"/>
    </source>
</evidence>
<keyword evidence="3" id="KW-1185">Reference proteome</keyword>
<protein>
    <recommendedName>
        <fullName evidence="4">DUF1579 domain-containing protein</fullName>
    </recommendedName>
</protein>
<gene>
    <name evidence="2" type="ORF">DSM104440_01939</name>
</gene>
<dbReference type="AlphaFoldDB" id="A0A6M4H6X0"/>
<feature type="chain" id="PRO_5027058725" description="DUF1579 domain-containing protein" evidence="1">
    <location>
        <begin position="27"/>
        <end position="195"/>
    </location>
</feature>
<sequence length="195" mass="21694">MSLETLRNAGAALITAAIATASPALAQAPSAEKPGRGDFDFLVGRWKTEQKRNTTPLKDDGAWESFTAEIHMQKFPGGIGNFDVLNAPTWRPGYTGLAIRIFNGETGLWSIYWLNNKTGGIDKDTNELQVPVVGKFVNGVGIFENDEVFQGTPIRVQYRWDRVDADNVKWQQAFSFDGGKTWKVNWHMTGTRIKS</sequence>
<dbReference type="RefSeq" id="WP_212758016.1">
    <property type="nucleotide sequence ID" value="NZ_CP053073.1"/>
</dbReference>
<evidence type="ECO:0000313" key="3">
    <source>
        <dbReference type="Proteomes" id="UP000503096"/>
    </source>
</evidence>
<dbReference type="EMBL" id="CP053073">
    <property type="protein sequence ID" value="QJR15122.1"/>
    <property type="molecule type" value="Genomic_DNA"/>
</dbReference>
<proteinExistence type="predicted"/>
<reference evidence="2 3" key="1">
    <citation type="submission" date="2020-04" db="EMBL/GenBank/DDBJ databases">
        <title>Usitatibacter rugosus gen. nov., sp. nov. and Usitatibacter palustris sp. nov., novel members of Usitatibacteraceae fam. nov. within the order Nitrosomonadales isolated from soil.</title>
        <authorList>
            <person name="Huber K.J."/>
            <person name="Neumann-Schaal M."/>
            <person name="Geppert A."/>
            <person name="Luckner M."/>
            <person name="Wanner G."/>
            <person name="Overmann J."/>
        </authorList>
    </citation>
    <scope>NUCLEOTIDE SEQUENCE [LARGE SCALE GENOMIC DNA]</scope>
    <source>
        <strain evidence="2 3">Swamp67</strain>
    </source>
</reference>
<dbReference type="KEGG" id="upl:DSM104440_01939"/>
<feature type="signal peptide" evidence="1">
    <location>
        <begin position="1"/>
        <end position="26"/>
    </location>
</feature>
<organism evidence="2 3">
    <name type="scientific">Usitatibacter palustris</name>
    <dbReference type="NCBI Taxonomy" id="2732487"/>
    <lineage>
        <taxon>Bacteria</taxon>
        <taxon>Pseudomonadati</taxon>
        <taxon>Pseudomonadota</taxon>
        <taxon>Betaproteobacteria</taxon>
        <taxon>Nitrosomonadales</taxon>
        <taxon>Usitatibacteraceae</taxon>
        <taxon>Usitatibacter</taxon>
    </lineage>
</organism>
<name>A0A6M4H6X0_9PROT</name>
<evidence type="ECO:0000256" key="1">
    <source>
        <dbReference type="SAM" id="SignalP"/>
    </source>
</evidence>
<accession>A0A6M4H6X0</accession>
<dbReference type="Proteomes" id="UP000503096">
    <property type="component" value="Chromosome"/>
</dbReference>
<dbReference type="InParanoid" id="A0A6M4H6X0"/>